<reference evidence="8" key="1">
    <citation type="journal article" date="2019" name="Int. J. Syst. Evol. Microbiol.">
        <title>The Global Catalogue of Microorganisms (GCM) 10K type strain sequencing project: providing services to taxonomists for standard genome sequencing and annotation.</title>
        <authorList>
            <consortium name="The Broad Institute Genomics Platform"/>
            <consortium name="The Broad Institute Genome Sequencing Center for Infectious Disease"/>
            <person name="Wu L."/>
            <person name="Ma J."/>
        </authorList>
    </citation>
    <scope>NUCLEOTIDE SEQUENCE [LARGE SCALE GENOMIC DNA]</scope>
    <source>
        <strain evidence="8">JCM 12763</strain>
    </source>
</reference>
<dbReference type="RefSeq" id="WP_386398915.1">
    <property type="nucleotide sequence ID" value="NZ_JBHSPT010000041.1"/>
</dbReference>
<evidence type="ECO:0000256" key="1">
    <source>
        <dbReference type="ARBA" id="ARBA00000085"/>
    </source>
</evidence>
<comment type="catalytic activity">
    <reaction evidence="1">
        <text>ATP + protein L-histidine = ADP + protein N-phospho-L-histidine.</text>
        <dbReference type="EC" id="2.7.13.3"/>
    </reaction>
</comment>
<evidence type="ECO:0000256" key="2">
    <source>
        <dbReference type="ARBA" id="ARBA00012438"/>
    </source>
</evidence>
<evidence type="ECO:0000313" key="8">
    <source>
        <dbReference type="Proteomes" id="UP001596242"/>
    </source>
</evidence>
<dbReference type="PANTHER" id="PTHR45436">
    <property type="entry name" value="SENSOR HISTIDINE KINASE YKOH"/>
    <property type="match status" value="1"/>
</dbReference>
<gene>
    <name evidence="7" type="ORF">ACFP50_18425</name>
</gene>
<evidence type="ECO:0000313" key="7">
    <source>
        <dbReference type="EMBL" id="MFC6057363.1"/>
    </source>
</evidence>
<dbReference type="InterPro" id="IPR010910">
    <property type="entry name" value="Nitrate/nitrite_sensing_bac"/>
</dbReference>
<dbReference type="EC" id="2.7.13.3" evidence="2"/>
<protein>
    <recommendedName>
        <fullName evidence="2">histidine kinase</fullName>
        <ecNumber evidence="2">2.7.13.3</ecNumber>
    </recommendedName>
</protein>
<dbReference type="SUPFAM" id="SSF55874">
    <property type="entry name" value="ATPase domain of HSP90 chaperone/DNA topoisomerase II/histidine kinase"/>
    <property type="match status" value="1"/>
</dbReference>
<proteinExistence type="predicted"/>
<dbReference type="EMBL" id="JBHSPT010000041">
    <property type="protein sequence ID" value="MFC6057363.1"/>
    <property type="molecule type" value="Genomic_DNA"/>
</dbReference>
<sequence length="654" mass="71598">MRRIIGRPTTVRARVVALAFAPALALLALWTFTMVSVTGELRALVRLEGVYEDFGTPVDTAIGQIQIERRLAATYLGAGHRTSATLELMEQQRRTDRAVNAMRHAIRDGEGDRLSGRQRQALDAMVGAADELEELRHQVLSRDISWDRAVEAYGAFVEPGFDVQSALTALQAGQLAREAQVVVELVRVREFVSREDALVAGARAAGRLTDRQYATLTAAIEHRRVFERTYVADLPADSRALFEEFRRGELHGALTRSEDVMLGAGPERAGEAVAAESWRTTTDRAVKRYMELCTQAALNSAERGRTFAHQELIKAAVVGGLGLAAIGLSLWWAVRGAHRISRRLELLRDSADLLTTRQLPDVMARLSAGEEVNAAAEAPPLAEAEAEPDEIGQVGRSFNAARLAAVEAAVRQATLRRGLFAVLLTIARRNQALVHRQLKLVDTLERRTDDPEMLEQLFHIDHLTTRMRRHAENLIILSGAAPGRRWRRPVPVADVVSSAVSEIEDYARVEVPPMDRVGIAADAVADVVHLVAELLENATVFSPPHTRVTLRTGRERGGFVLRIDDRGPGLGSGPLHGAHRTLSHPDDFDPARHDRLGLYVVGRLAARHAIEVTLHESPYGGTTATVLLPGGVLADLEPQEPEVLEETDGVSPLP</sequence>
<dbReference type="InterPro" id="IPR036890">
    <property type="entry name" value="HATPase_C_sf"/>
</dbReference>
<name>A0ABW1M1D9_9ACTN</name>
<dbReference type="SMART" id="SM00387">
    <property type="entry name" value="HATPase_c"/>
    <property type="match status" value="1"/>
</dbReference>
<dbReference type="InterPro" id="IPR050428">
    <property type="entry name" value="TCS_sensor_his_kinase"/>
</dbReference>
<dbReference type="InterPro" id="IPR013587">
    <property type="entry name" value="Nitrate/nitrite_sensing"/>
</dbReference>
<keyword evidence="8" id="KW-1185">Reference proteome</keyword>
<dbReference type="InterPro" id="IPR003594">
    <property type="entry name" value="HATPase_dom"/>
</dbReference>
<dbReference type="PANTHER" id="PTHR45436:SF5">
    <property type="entry name" value="SENSOR HISTIDINE KINASE TRCS"/>
    <property type="match status" value="1"/>
</dbReference>
<accession>A0ABW1M1D9</accession>
<evidence type="ECO:0000256" key="3">
    <source>
        <dbReference type="ARBA" id="ARBA00022553"/>
    </source>
</evidence>
<evidence type="ECO:0000256" key="5">
    <source>
        <dbReference type="ARBA" id="ARBA00022777"/>
    </source>
</evidence>
<dbReference type="Proteomes" id="UP001596242">
    <property type="component" value="Unassembled WGS sequence"/>
</dbReference>
<dbReference type="Gene3D" id="3.30.565.10">
    <property type="entry name" value="Histidine kinase-like ATPase, C-terminal domain"/>
    <property type="match status" value="1"/>
</dbReference>
<evidence type="ECO:0000259" key="6">
    <source>
        <dbReference type="PROSITE" id="PS50906"/>
    </source>
</evidence>
<feature type="domain" description="NIT" evidence="6">
    <location>
        <begin position="56"/>
        <end position="307"/>
    </location>
</feature>
<dbReference type="Pfam" id="PF02518">
    <property type="entry name" value="HATPase_c"/>
    <property type="match status" value="1"/>
</dbReference>
<keyword evidence="4" id="KW-0808">Transferase</keyword>
<evidence type="ECO:0000256" key="4">
    <source>
        <dbReference type="ARBA" id="ARBA00022679"/>
    </source>
</evidence>
<keyword evidence="3" id="KW-0597">Phosphoprotein</keyword>
<dbReference type="Pfam" id="PF08376">
    <property type="entry name" value="NIT"/>
    <property type="match status" value="1"/>
</dbReference>
<keyword evidence="5" id="KW-0418">Kinase</keyword>
<organism evidence="7 8">
    <name type="scientific">Streptomyces pratens</name>
    <dbReference type="NCBI Taxonomy" id="887456"/>
    <lineage>
        <taxon>Bacteria</taxon>
        <taxon>Bacillati</taxon>
        <taxon>Actinomycetota</taxon>
        <taxon>Actinomycetes</taxon>
        <taxon>Kitasatosporales</taxon>
        <taxon>Streptomycetaceae</taxon>
        <taxon>Streptomyces</taxon>
    </lineage>
</organism>
<dbReference type="PROSITE" id="PS50906">
    <property type="entry name" value="NIT"/>
    <property type="match status" value="1"/>
</dbReference>
<comment type="caution">
    <text evidence="7">The sequence shown here is derived from an EMBL/GenBank/DDBJ whole genome shotgun (WGS) entry which is preliminary data.</text>
</comment>